<keyword evidence="2" id="KW-1185">Reference proteome</keyword>
<dbReference type="Proteomes" id="UP000521872">
    <property type="component" value="Unassembled WGS sequence"/>
</dbReference>
<comment type="caution">
    <text evidence="1">The sequence shown here is derived from an EMBL/GenBank/DDBJ whole genome shotgun (WGS) entry which is preliminary data.</text>
</comment>
<dbReference type="AlphaFoldDB" id="A0A8H4QJE2"/>
<dbReference type="EMBL" id="JAACJL010000057">
    <property type="protein sequence ID" value="KAF4611881.1"/>
    <property type="molecule type" value="Genomic_DNA"/>
</dbReference>
<accession>A0A8H4QJE2</accession>
<evidence type="ECO:0000313" key="1">
    <source>
        <dbReference type="EMBL" id="KAF4611881.1"/>
    </source>
</evidence>
<reference evidence="1 2" key="1">
    <citation type="submission" date="2019-12" db="EMBL/GenBank/DDBJ databases">
        <authorList>
            <person name="Floudas D."/>
            <person name="Bentzer J."/>
            <person name="Ahren D."/>
            <person name="Johansson T."/>
            <person name="Persson P."/>
            <person name="Tunlid A."/>
        </authorList>
    </citation>
    <scope>NUCLEOTIDE SEQUENCE [LARGE SCALE GENOMIC DNA]</scope>
    <source>
        <strain evidence="1 2">CBS 102.39</strain>
    </source>
</reference>
<name>A0A8H4QJE2_9AGAR</name>
<proteinExistence type="predicted"/>
<sequence>MSYTELPFYSVIKGLSSVLVFSDDDIDHQLEKYILYHTHGTKFETLAAMVFHKRLPEESMRSWLSGKQFEGVMRSITKSFGENQRICLAVIGPDYDVEGGLTTQCTFPDIQVVDEKNVWRDLGSKTGTLYLRNVALFPSDFIVACSHLQELYLDGSVHLSHPKTRPETRWLPPLRAITVVGESALASILEPVRPSPTAPYFFTLALLNKLVVASTLIWNDPQIEYAFVTLIGISNKTLNQVFIYGDVGNLLASKMTQRKVSHHAVLITIPNTQHIGRKWATICKIVPSLHDSKYLNRITIEMRGPYKRADHDMLDVSELTVDWDAFLDAFKYFQGQWAVTIRVTITRTYMQYASEQERAHSYYYTHYLAPALARRYNFSSNAPIYHRSHTEPYMEINSRLAN</sequence>
<organism evidence="1 2">
    <name type="scientific">Agrocybe pediades</name>
    <dbReference type="NCBI Taxonomy" id="84607"/>
    <lineage>
        <taxon>Eukaryota</taxon>
        <taxon>Fungi</taxon>
        <taxon>Dikarya</taxon>
        <taxon>Basidiomycota</taxon>
        <taxon>Agaricomycotina</taxon>
        <taxon>Agaricomycetes</taxon>
        <taxon>Agaricomycetidae</taxon>
        <taxon>Agaricales</taxon>
        <taxon>Agaricineae</taxon>
        <taxon>Strophariaceae</taxon>
        <taxon>Agrocybe</taxon>
    </lineage>
</organism>
<protein>
    <submittedName>
        <fullName evidence="1">Uncharacterized protein</fullName>
    </submittedName>
</protein>
<evidence type="ECO:0000313" key="2">
    <source>
        <dbReference type="Proteomes" id="UP000521872"/>
    </source>
</evidence>
<gene>
    <name evidence="1" type="ORF">D9613_003573</name>
</gene>